<reference evidence="3 4" key="1">
    <citation type="submission" date="2017-06" db="EMBL/GenBank/DDBJ databases">
        <authorList>
            <person name="Varghese N."/>
            <person name="Submissions S."/>
        </authorList>
    </citation>
    <scope>NUCLEOTIDE SEQUENCE [LARGE SCALE GENOMIC DNA]</scope>
    <source>
        <strain evidence="3 4">DSM 26989</strain>
    </source>
</reference>
<evidence type="ECO:0000313" key="3">
    <source>
        <dbReference type="EMBL" id="SNR79341.1"/>
    </source>
</evidence>
<accession>A0AA94ITY5</accession>
<dbReference type="Proteomes" id="UP000198427">
    <property type="component" value="Unassembled WGS sequence"/>
</dbReference>
<keyword evidence="2" id="KW-1133">Transmembrane helix</keyword>
<protein>
    <submittedName>
        <fullName evidence="3">Uncharacterized protein</fullName>
    </submittedName>
</protein>
<keyword evidence="2" id="KW-0472">Membrane</keyword>
<evidence type="ECO:0000313" key="4">
    <source>
        <dbReference type="Proteomes" id="UP000198427"/>
    </source>
</evidence>
<keyword evidence="4" id="KW-1185">Reference proteome</keyword>
<comment type="caution">
    <text evidence="3">The sequence shown here is derived from an EMBL/GenBank/DDBJ whole genome shotgun (WGS) entry which is preliminary data.</text>
</comment>
<dbReference type="AlphaFoldDB" id="A0AA94ITY5"/>
<dbReference type="EMBL" id="FZNZ01000011">
    <property type="protein sequence ID" value="SNR79341.1"/>
    <property type="molecule type" value="Genomic_DNA"/>
</dbReference>
<sequence>MSVSFLIYNLFVNFVGMKRLINWKEFVVLFIVIGCIYYLTRSWFITGGVLAILLLIDGLLRQYDHKKQSEKRAEDIKKKLEEQDD</sequence>
<keyword evidence="2" id="KW-0812">Transmembrane</keyword>
<feature type="transmembrane region" description="Helical" evidence="2">
    <location>
        <begin position="45"/>
        <end position="63"/>
    </location>
</feature>
<evidence type="ECO:0000256" key="2">
    <source>
        <dbReference type="SAM" id="Phobius"/>
    </source>
</evidence>
<feature type="region of interest" description="Disordered" evidence="1">
    <location>
        <begin position="65"/>
        <end position="85"/>
    </location>
</feature>
<proteinExistence type="predicted"/>
<evidence type="ECO:0000256" key="1">
    <source>
        <dbReference type="SAM" id="MobiDB-lite"/>
    </source>
</evidence>
<name>A0AA94ITY5_9BACT</name>
<feature type="transmembrane region" description="Helical" evidence="2">
    <location>
        <begin position="21"/>
        <end position="39"/>
    </location>
</feature>
<gene>
    <name evidence="3" type="ORF">SAMN06265364_11117</name>
</gene>
<organism evidence="3 4">
    <name type="scientific">Prevotella jejuni</name>
    <dbReference type="NCBI Taxonomy" id="1177574"/>
    <lineage>
        <taxon>Bacteria</taxon>
        <taxon>Pseudomonadati</taxon>
        <taxon>Bacteroidota</taxon>
        <taxon>Bacteroidia</taxon>
        <taxon>Bacteroidales</taxon>
        <taxon>Prevotellaceae</taxon>
        <taxon>Prevotella</taxon>
    </lineage>
</organism>